<sequence>MIIGHFEHWERDRNLFSPMLCGWLEILKEIISEPFQCGEFNITDRVRLIVKEAVTVPATQVLGEFHEDHVDIHYVLEGEEWMGLGQRPGQRPDSDLALVPVDPPLDDHVFLSRLEEERIVSLKPGMYIVLMPGEAHKPCCSMNGGGNVRKAILKINIK</sequence>
<dbReference type="InterPro" id="IPR037012">
    <property type="entry name" value="NanQ/TabA/YiaL_sf"/>
</dbReference>
<reference evidence="1 2" key="1">
    <citation type="submission" date="2015-01" db="EMBL/GenBank/DDBJ databases">
        <title>Paenibacillus swuensis/DY6/whole genome sequencing.</title>
        <authorList>
            <person name="Kim M.K."/>
            <person name="Srinivasan S."/>
            <person name="Lee J.-J."/>
        </authorList>
    </citation>
    <scope>NUCLEOTIDE SEQUENCE [LARGE SCALE GENOMIC DNA]</scope>
    <source>
        <strain evidence="1 2">DY6</strain>
    </source>
</reference>
<dbReference type="KEGG" id="pswu:SY83_21945"/>
<dbReference type="RefSeq" id="WP_068610437.1">
    <property type="nucleotide sequence ID" value="NZ_CP011388.1"/>
</dbReference>
<dbReference type="InterPro" id="IPR004375">
    <property type="entry name" value="NanQ/TabA/YiaL"/>
</dbReference>
<dbReference type="EMBL" id="CP011388">
    <property type="protein sequence ID" value="ANE48504.1"/>
    <property type="molecule type" value="Genomic_DNA"/>
</dbReference>
<dbReference type="OrthoDB" id="9792756at2"/>
<dbReference type="PATRIC" id="fig|1178515.4.peg.4448"/>
<dbReference type="AlphaFoldDB" id="A0A172TNN2"/>
<proteinExistence type="predicted"/>
<organism evidence="1 2">
    <name type="scientific">Paenibacillus swuensis</name>
    <dbReference type="NCBI Taxonomy" id="1178515"/>
    <lineage>
        <taxon>Bacteria</taxon>
        <taxon>Bacillati</taxon>
        <taxon>Bacillota</taxon>
        <taxon>Bacilli</taxon>
        <taxon>Bacillales</taxon>
        <taxon>Paenibacillaceae</taxon>
        <taxon>Paenibacillus</taxon>
    </lineage>
</organism>
<dbReference type="PANTHER" id="PTHR34986:SF4">
    <property type="entry name" value="EVOLVED BETA-GALACTOSIDASE SUBUNIT BETA-RELATED"/>
    <property type="match status" value="1"/>
</dbReference>
<dbReference type="STRING" id="1178515.SY83_21945"/>
<dbReference type="GO" id="GO:0044010">
    <property type="term" value="P:single-species biofilm formation"/>
    <property type="evidence" value="ECO:0007669"/>
    <property type="project" value="TreeGrafter"/>
</dbReference>
<evidence type="ECO:0000313" key="1">
    <source>
        <dbReference type="EMBL" id="ANE48504.1"/>
    </source>
</evidence>
<keyword evidence="2" id="KW-1185">Reference proteome</keyword>
<evidence type="ECO:0000313" key="2">
    <source>
        <dbReference type="Proteomes" id="UP000076927"/>
    </source>
</evidence>
<dbReference type="GO" id="GO:0005829">
    <property type="term" value="C:cytosol"/>
    <property type="evidence" value="ECO:0007669"/>
    <property type="project" value="TreeGrafter"/>
</dbReference>
<protein>
    <recommendedName>
        <fullName evidence="3">YhcH/YjgK/YiaL family protein</fullName>
    </recommendedName>
</protein>
<accession>A0A172TNN2</accession>
<gene>
    <name evidence="1" type="ORF">SY83_21945</name>
</gene>
<dbReference type="SUPFAM" id="SSF51197">
    <property type="entry name" value="Clavaminate synthase-like"/>
    <property type="match status" value="1"/>
</dbReference>
<dbReference type="NCBIfam" id="TIGR00022">
    <property type="entry name" value="YhcH/YjgK/YiaL family protein"/>
    <property type="match status" value="1"/>
</dbReference>
<evidence type="ECO:0008006" key="3">
    <source>
        <dbReference type="Google" id="ProtNLM"/>
    </source>
</evidence>
<name>A0A172TNN2_9BACL</name>
<dbReference type="Proteomes" id="UP000076927">
    <property type="component" value="Chromosome"/>
</dbReference>
<dbReference type="Gene3D" id="2.60.120.370">
    <property type="entry name" value="YhcH/YjgK/YiaL"/>
    <property type="match status" value="1"/>
</dbReference>
<dbReference type="Pfam" id="PF04074">
    <property type="entry name" value="DUF386"/>
    <property type="match status" value="1"/>
</dbReference>
<dbReference type="PANTHER" id="PTHR34986">
    <property type="entry name" value="EVOLVED BETA-GALACTOSIDASE SUBUNIT BETA"/>
    <property type="match status" value="1"/>
</dbReference>